<keyword evidence="5" id="KW-0479">Metal-binding</keyword>
<dbReference type="RefSeq" id="WP_146663479.1">
    <property type="nucleotide sequence ID" value="NZ_CP019791.1"/>
</dbReference>
<feature type="binding site" evidence="5">
    <location>
        <position position="158"/>
    </location>
    <ligand>
        <name>AMP</name>
        <dbReference type="ChEBI" id="CHEBI:456215"/>
    </ligand>
</feature>
<comment type="pathway">
    <text evidence="5">Purine metabolism; AMP biosynthesis via salvage pathway; AMP from ADP: step 1/1.</text>
</comment>
<dbReference type="InterPro" id="IPR033690">
    <property type="entry name" value="Adenylat_kinase_CS"/>
</dbReference>
<feature type="binding site" evidence="5">
    <location>
        <position position="128"/>
    </location>
    <ligand>
        <name>Zn(2+)</name>
        <dbReference type="ChEBI" id="CHEBI:29105"/>
        <note>structural</note>
    </ligand>
</feature>
<dbReference type="PANTHER" id="PTHR23359">
    <property type="entry name" value="NUCLEOTIDE KINASE"/>
    <property type="match status" value="1"/>
</dbReference>
<dbReference type="CDD" id="cd01428">
    <property type="entry name" value="ADK"/>
    <property type="match status" value="1"/>
</dbReference>
<proteinExistence type="inferred from homology"/>
<feature type="domain" description="Adenylate kinase active site lid" evidence="8">
    <location>
        <begin position="125"/>
        <end position="160"/>
    </location>
</feature>
<organism evidence="9 10">
    <name type="scientific">Anaerohalosphaera lusitana</name>
    <dbReference type="NCBI Taxonomy" id="1936003"/>
    <lineage>
        <taxon>Bacteria</taxon>
        <taxon>Pseudomonadati</taxon>
        <taxon>Planctomycetota</taxon>
        <taxon>Phycisphaerae</taxon>
        <taxon>Sedimentisphaerales</taxon>
        <taxon>Anaerohalosphaeraceae</taxon>
        <taxon>Anaerohalosphaera</taxon>
    </lineage>
</organism>
<dbReference type="UniPathway" id="UPA00588">
    <property type="reaction ID" value="UER00649"/>
</dbReference>
<dbReference type="NCBIfam" id="TIGR01351">
    <property type="entry name" value="adk"/>
    <property type="match status" value="1"/>
</dbReference>
<dbReference type="HAMAP" id="MF_00235">
    <property type="entry name" value="Adenylate_kinase_Adk"/>
    <property type="match status" value="1"/>
</dbReference>
<feature type="region of interest" description="NMP" evidence="5">
    <location>
        <begin position="30"/>
        <end position="59"/>
    </location>
</feature>
<dbReference type="NCBIfam" id="NF001380">
    <property type="entry name" value="PRK00279.1-2"/>
    <property type="match status" value="1"/>
</dbReference>
<evidence type="ECO:0000256" key="3">
    <source>
        <dbReference type="ARBA" id="ARBA00022741"/>
    </source>
</evidence>
<keyword evidence="4 5" id="KW-0418">Kinase</keyword>
<feature type="region of interest" description="LID" evidence="5">
    <location>
        <begin position="124"/>
        <end position="161"/>
    </location>
</feature>
<feature type="binding site" evidence="5">
    <location>
        <begin position="57"/>
        <end position="59"/>
    </location>
    <ligand>
        <name>AMP</name>
        <dbReference type="ChEBI" id="CHEBI:456215"/>
    </ligand>
</feature>
<feature type="binding site" evidence="5">
    <location>
        <position position="131"/>
    </location>
    <ligand>
        <name>Zn(2+)</name>
        <dbReference type="ChEBI" id="CHEBI:29105"/>
        <note>structural</note>
    </ligand>
</feature>
<dbReference type="GO" id="GO:0005524">
    <property type="term" value="F:ATP binding"/>
    <property type="evidence" value="ECO:0007669"/>
    <property type="project" value="UniProtKB-UniRule"/>
</dbReference>
<evidence type="ECO:0000313" key="9">
    <source>
        <dbReference type="EMBL" id="AQT69833.1"/>
    </source>
</evidence>
<dbReference type="InterPro" id="IPR027417">
    <property type="entry name" value="P-loop_NTPase"/>
</dbReference>
<evidence type="ECO:0000313" key="10">
    <source>
        <dbReference type="Proteomes" id="UP000189674"/>
    </source>
</evidence>
<dbReference type="EMBL" id="CP019791">
    <property type="protein sequence ID" value="AQT69833.1"/>
    <property type="molecule type" value="Genomic_DNA"/>
</dbReference>
<name>A0A1U9NPI9_9BACT</name>
<feature type="binding site" evidence="5">
    <location>
        <position position="90"/>
    </location>
    <ligand>
        <name>AMP</name>
        <dbReference type="ChEBI" id="CHEBI:456215"/>
    </ligand>
</feature>
<dbReference type="InterPro" id="IPR000850">
    <property type="entry name" value="Adenylat/UMP-CMP_kin"/>
</dbReference>
<dbReference type="PRINTS" id="PR00094">
    <property type="entry name" value="ADENYLTKNASE"/>
</dbReference>
<dbReference type="GO" id="GO:0004017">
    <property type="term" value="F:AMP kinase activity"/>
    <property type="evidence" value="ECO:0007669"/>
    <property type="project" value="UniProtKB-UniRule"/>
</dbReference>
<comment type="domain">
    <text evidence="5">Consists of three domains, a large central CORE domain and two small peripheral domains, NMPbind and LID, which undergo movements during catalysis. The LID domain closes over the site of phosphoryl transfer upon ATP binding. Assembling and dissambling the active center during each catalytic cycle provides an effective means to prevent ATP hydrolysis. Some bacteria have evolved a zinc-coordinating structure that stabilizes the LID domain.</text>
</comment>
<feature type="binding site" evidence="5">
    <location>
        <position position="152"/>
    </location>
    <ligand>
        <name>Zn(2+)</name>
        <dbReference type="ChEBI" id="CHEBI:29105"/>
        <note>structural</note>
    </ligand>
</feature>
<feature type="binding site" evidence="5">
    <location>
        <position position="148"/>
    </location>
    <ligand>
        <name>Zn(2+)</name>
        <dbReference type="ChEBI" id="CHEBI:29105"/>
        <note>structural</note>
    </ligand>
</feature>
<evidence type="ECO:0000256" key="4">
    <source>
        <dbReference type="ARBA" id="ARBA00022777"/>
    </source>
</evidence>
<dbReference type="GO" id="GO:0005737">
    <property type="term" value="C:cytoplasm"/>
    <property type="evidence" value="ECO:0007669"/>
    <property type="project" value="UniProtKB-SubCell"/>
</dbReference>
<evidence type="ECO:0000256" key="7">
    <source>
        <dbReference type="RuleBase" id="RU003331"/>
    </source>
</evidence>
<keyword evidence="1 5" id="KW-0808">Transferase</keyword>
<feature type="binding site" evidence="5">
    <location>
        <position position="36"/>
    </location>
    <ligand>
        <name>AMP</name>
        <dbReference type="ChEBI" id="CHEBI:456215"/>
    </ligand>
</feature>
<comment type="similarity">
    <text evidence="5 6">Belongs to the adenylate kinase family.</text>
</comment>
<gene>
    <name evidence="5 9" type="primary">adk</name>
    <name evidence="9" type="ORF">STSP2_03031</name>
</gene>
<keyword evidence="2 5" id="KW-0545">Nucleotide biosynthesis</keyword>
<dbReference type="NCBIfam" id="NF001381">
    <property type="entry name" value="PRK00279.1-3"/>
    <property type="match status" value="1"/>
</dbReference>
<dbReference type="SUPFAM" id="SSF52540">
    <property type="entry name" value="P-loop containing nucleoside triphosphate hydrolases"/>
    <property type="match status" value="1"/>
</dbReference>
<comment type="function">
    <text evidence="5">Catalyzes the reversible transfer of the terminal phosphate group between ATP and AMP. Plays an important role in cellular energy homeostasis and in adenine nucleotide metabolism.</text>
</comment>
<reference evidence="10" key="1">
    <citation type="submission" date="2017-02" db="EMBL/GenBank/DDBJ databases">
        <title>Comparative genomics and description of representatives of a novel lineage of planctomycetes thriving in anoxic sediments.</title>
        <authorList>
            <person name="Spring S."/>
            <person name="Bunk B."/>
            <person name="Sproer C."/>
        </authorList>
    </citation>
    <scope>NUCLEOTIDE SEQUENCE [LARGE SCALE GENOMIC DNA]</scope>
    <source>
        <strain evidence="10">ST-NAGAB-D1</strain>
    </source>
</reference>
<dbReference type="GO" id="GO:0008270">
    <property type="term" value="F:zinc ion binding"/>
    <property type="evidence" value="ECO:0007669"/>
    <property type="project" value="UniProtKB-UniRule"/>
</dbReference>
<sequence length="216" mass="23361">MRIILLGPPGAGKGTQCKRIVDRYGLEHLSSGDILRAERAAGSELGKKAQSYMDSGGLVPDQLIVDMMIGAMKKAPKGYVLDGFPRTVVQAEELDKALQAADEKLDAVVNLEVPDEVVAGRMTGRRSCPECGAVYHIENLKPKVEGQCDNGCGELVQRDDDKPEVVANRLKIYHEQTAAVVGYYEKVGTEIISIDANQSVDGVTESVFKELDKVNG</sequence>
<keyword evidence="5 7" id="KW-0067">ATP-binding</keyword>
<feature type="binding site" evidence="5">
    <location>
        <begin position="134"/>
        <end position="135"/>
    </location>
    <ligand>
        <name>ATP</name>
        <dbReference type="ChEBI" id="CHEBI:30616"/>
    </ligand>
</feature>
<dbReference type="Gene3D" id="3.40.50.300">
    <property type="entry name" value="P-loop containing nucleotide triphosphate hydrolases"/>
    <property type="match status" value="1"/>
</dbReference>
<evidence type="ECO:0000256" key="1">
    <source>
        <dbReference type="ARBA" id="ARBA00022679"/>
    </source>
</evidence>
<keyword evidence="5" id="KW-0963">Cytoplasm</keyword>
<comment type="subunit">
    <text evidence="5 7">Monomer.</text>
</comment>
<comment type="catalytic activity">
    <reaction evidence="5 7">
        <text>AMP + ATP = 2 ADP</text>
        <dbReference type="Rhea" id="RHEA:12973"/>
        <dbReference type="ChEBI" id="CHEBI:30616"/>
        <dbReference type="ChEBI" id="CHEBI:456215"/>
        <dbReference type="ChEBI" id="CHEBI:456216"/>
        <dbReference type="EC" id="2.7.4.3"/>
    </reaction>
</comment>
<dbReference type="STRING" id="1936003.STSP2_03031"/>
<feature type="binding site" evidence="5">
    <location>
        <begin position="83"/>
        <end position="86"/>
    </location>
    <ligand>
        <name>AMP</name>
        <dbReference type="ChEBI" id="CHEBI:456215"/>
    </ligand>
</feature>
<dbReference type="InterPro" id="IPR007862">
    <property type="entry name" value="Adenylate_kinase_lid-dom"/>
</dbReference>
<evidence type="ECO:0000256" key="5">
    <source>
        <dbReference type="HAMAP-Rule" id="MF_00235"/>
    </source>
</evidence>
<dbReference type="InterPro" id="IPR006259">
    <property type="entry name" value="Adenyl_kin_sub"/>
</dbReference>
<feature type="binding site" evidence="5">
    <location>
        <position position="198"/>
    </location>
    <ligand>
        <name>ATP</name>
        <dbReference type="ChEBI" id="CHEBI:30616"/>
    </ligand>
</feature>
<evidence type="ECO:0000256" key="2">
    <source>
        <dbReference type="ARBA" id="ARBA00022727"/>
    </source>
</evidence>
<feature type="binding site" evidence="5">
    <location>
        <begin position="10"/>
        <end position="15"/>
    </location>
    <ligand>
        <name>ATP</name>
        <dbReference type="ChEBI" id="CHEBI:30616"/>
    </ligand>
</feature>
<dbReference type="OrthoDB" id="9805030at2"/>
<dbReference type="Proteomes" id="UP000189674">
    <property type="component" value="Chromosome"/>
</dbReference>
<keyword evidence="10" id="KW-1185">Reference proteome</keyword>
<dbReference type="GO" id="GO:0044209">
    <property type="term" value="P:AMP salvage"/>
    <property type="evidence" value="ECO:0007669"/>
    <property type="project" value="UniProtKB-UniRule"/>
</dbReference>
<dbReference type="Pfam" id="PF05191">
    <property type="entry name" value="ADK_lid"/>
    <property type="match status" value="1"/>
</dbReference>
<evidence type="ECO:0000259" key="8">
    <source>
        <dbReference type="Pfam" id="PF05191"/>
    </source>
</evidence>
<dbReference type="AlphaFoldDB" id="A0A1U9NPI9"/>
<feature type="binding site" evidence="5">
    <location>
        <position position="169"/>
    </location>
    <ligand>
        <name>AMP</name>
        <dbReference type="ChEBI" id="CHEBI:456215"/>
    </ligand>
</feature>
<feature type="binding site" evidence="5">
    <location>
        <position position="31"/>
    </location>
    <ligand>
        <name>AMP</name>
        <dbReference type="ChEBI" id="CHEBI:456215"/>
    </ligand>
</feature>
<dbReference type="Pfam" id="PF00406">
    <property type="entry name" value="ADK"/>
    <property type="match status" value="1"/>
</dbReference>
<evidence type="ECO:0000256" key="6">
    <source>
        <dbReference type="RuleBase" id="RU003330"/>
    </source>
</evidence>
<feature type="binding site" evidence="5">
    <location>
        <position position="125"/>
    </location>
    <ligand>
        <name>ATP</name>
        <dbReference type="ChEBI" id="CHEBI:30616"/>
    </ligand>
</feature>
<keyword evidence="3 5" id="KW-0547">Nucleotide-binding</keyword>
<comment type="subcellular location">
    <subcellularLocation>
        <location evidence="5 7">Cytoplasm</location>
    </subcellularLocation>
</comment>
<protein>
    <recommendedName>
        <fullName evidence="5 7">Adenylate kinase</fullName>
        <shortName evidence="5">AK</shortName>
        <ecNumber evidence="5 7">2.7.4.3</ecNumber>
    </recommendedName>
    <alternativeName>
        <fullName evidence="5">ATP-AMP transphosphorylase</fullName>
    </alternativeName>
    <alternativeName>
        <fullName evidence="5">ATP:AMP phosphotransferase</fullName>
    </alternativeName>
    <alternativeName>
        <fullName evidence="5">Adenylate monophosphate kinase</fullName>
    </alternativeName>
</protein>
<dbReference type="PROSITE" id="PS00113">
    <property type="entry name" value="ADENYLATE_KINASE"/>
    <property type="match status" value="1"/>
</dbReference>
<dbReference type="EC" id="2.7.4.3" evidence="5 7"/>
<dbReference type="FunFam" id="3.40.50.300:FF:000106">
    <property type="entry name" value="Adenylate kinase mitochondrial"/>
    <property type="match status" value="1"/>
</dbReference>
<dbReference type="KEGG" id="alus:STSP2_03031"/>
<keyword evidence="5" id="KW-0862">Zinc</keyword>
<accession>A0A1U9NPI9</accession>